<feature type="non-terminal residue" evidence="1">
    <location>
        <position position="63"/>
    </location>
</feature>
<sequence length="63" mass="6732">MLGRNLAVALLGTLLVRLLRVLGLLLRRVLRLLVLWGVRALVVGLLRVGNVAVRGRAPGGVEA</sequence>
<gene>
    <name evidence="1" type="ORF">FNZ23_31025</name>
</gene>
<accession>A0A553XDD7</accession>
<dbReference type="EMBL" id="VKLS01000993">
    <property type="protein sequence ID" value="TSB15004.1"/>
    <property type="molecule type" value="Genomic_DNA"/>
</dbReference>
<dbReference type="Proteomes" id="UP000320888">
    <property type="component" value="Unassembled WGS sequence"/>
</dbReference>
<organism evidence="1 2">
    <name type="scientific">Streptomyces benahoarensis</name>
    <dbReference type="NCBI Taxonomy" id="2595054"/>
    <lineage>
        <taxon>Bacteria</taxon>
        <taxon>Bacillati</taxon>
        <taxon>Actinomycetota</taxon>
        <taxon>Actinomycetes</taxon>
        <taxon>Kitasatosporales</taxon>
        <taxon>Streptomycetaceae</taxon>
        <taxon>Streptomyces</taxon>
    </lineage>
</organism>
<evidence type="ECO:0000313" key="1">
    <source>
        <dbReference type="EMBL" id="TSB15004.1"/>
    </source>
</evidence>
<name>A0A553XDD7_9ACTN</name>
<protein>
    <submittedName>
        <fullName evidence="1">Uncharacterized protein</fullName>
    </submittedName>
</protein>
<reference evidence="1 2" key="1">
    <citation type="submission" date="2019-07" db="EMBL/GenBank/DDBJ databases">
        <title>Draft genome for Streptomyces benahoarensis MZ03-48.</title>
        <authorList>
            <person name="Gonzalez-Pimentel J.L."/>
        </authorList>
    </citation>
    <scope>NUCLEOTIDE SEQUENCE [LARGE SCALE GENOMIC DNA]</scope>
    <source>
        <strain evidence="1 2">MZ03-48</strain>
    </source>
</reference>
<dbReference type="RefSeq" id="WP_143945677.1">
    <property type="nucleotide sequence ID" value="NZ_VKLS01000993.1"/>
</dbReference>
<keyword evidence="2" id="KW-1185">Reference proteome</keyword>
<proteinExistence type="predicted"/>
<evidence type="ECO:0000313" key="2">
    <source>
        <dbReference type="Proteomes" id="UP000320888"/>
    </source>
</evidence>
<dbReference type="AlphaFoldDB" id="A0A553XDD7"/>
<comment type="caution">
    <text evidence="1">The sequence shown here is derived from an EMBL/GenBank/DDBJ whole genome shotgun (WGS) entry which is preliminary data.</text>
</comment>